<gene>
    <name evidence="3" type="ORF">H6G95_18380</name>
</gene>
<protein>
    <submittedName>
        <fullName evidence="3">SGNH/GDSL hydrolase family protein</fullName>
    </submittedName>
</protein>
<feature type="chain" id="PRO_5045400521" evidence="2">
    <location>
        <begin position="24"/>
        <end position="359"/>
    </location>
</feature>
<comment type="caution">
    <text evidence="3">The sequence shown here is derived from an EMBL/GenBank/DDBJ whole genome shotgun (WGS) entry which is preliminary data.</text>
</comment>
<organism evidence="3 4">
    <name type="scientific">Nostoc linckia FACHB-391</name>
    <dbReference type="NCBI Taxonomy" id="2692906"/>
    <lineage>
        <taxon>Bacteria</taxon>
        <taxon>Bacillati</taxon>
        <taxon>Cyanobacteriota</taxon>
        <taxon>Cyanophyceae</taxon>
        <taxon>Nostocales</taxon>
        <taxon>Nostocaceae</taxon>
        <taxon>Nostoc</taxon>
    </lineage>
</organism>
<dbReference type="GO" id="GO:0016787">
    <property type="term" value="F:hydrolase activity"/>
    <property type="evidence" value="ECO:0007669"/>
    <property type="project" value="UniProtKB-KW"/>
</dbReference>
<dbReference type="Proteomes" id="UP000604661">
    <property type="component" value="Unassembled WGS sequence"/>
</dbReference>
<evidence type="ECO:0000313" key="4">
    <source>
        <dbReference type="Proteomes" id="UP000604661"/>
    </source>
</evidence>
<dbReference type="InterPro" id="IPR001087">
    <property type="entry name" value="GDSL"/>
</dbReference>
<keyword evidence="4" id="KW-1185">Reference proteome</keyword>
<dbReference type="InterPro" id="IPR008265">
    <property type="entry name" value="Lipase_GDSL_AS"/>
</dbReference>
<evidence type="ECO:0000313" key="3">
    <source>
        <dbReference type="EMBL" id="MBD2562545.1"/>
    </source>
</evidence>
<accession>A0ABR8EXW1</accession>
<dbReference type="InterPro" id="IPR051058">
    <property type="entry name" value="GDSL_Est/Lipase"/>
</dbReference>
<evidence type="ECO:0000256" key="2">
    <source>
        <dbReference type="SAM" id="SignalP"/>
    </source>
</evidence>
<dbReference type="PANTHER" id="PTHR45648">
    <property type="entry name" value="GDSL LIPASE/ACYLHYDROLASE FAMILY PROTEIN (AFU_ORTHOLOGUE AFUA_4G14700)"/>
    <property type="match status" value="1"/>
</dbReference>
<keyword evidence="1 3" id="KW-0378">Hydrolase</keyword>
<reference evidence="3 4" key="1">
    <citation type="journal article" date="2020" name="ISME J.">
        <title>Comparative genomics reveals insights into cyanobacterial evolution and habitat adaptation.</title>
        <authorList>
            <person name="Chen M.Y."/>
            <person name="Teng W.K."/>
            <person name="Zhao L."/>
            <person name="Hu C.X."/>
            <person name="Zhou Y.K."/>
            <person name="Han B.P."/>
            <person name="Song L.R."/>
            <person name="Shu W.S."/>
        </authorList>
    </citation>
    <scope>NUCLEOTIDE SEQUENCE [LARGE SCALE GENOMIC DNA]</scope>
    <source>
        <strain evidence="3 4">FACHB-391</strain>
    </source>
</reference>
<dbReference type="Gene3D" id="3.40.50.1110">
    <property type="entry name" value="SGNH hydrolase"/>
    <property type="match status" value="1"/>
</dbReference>
<dbReference type="RefSeq" id="WP_190894778.1">
    <property type="nucleotide sequence ID" value="NZ_JACJTE010000019.1"/>
</dbReference>
<evidence type="ECO:0000256" key="1">
    <source>
        <dbReference type="ARBA" id="ARBA00022801"/>
    </source>
</evidence>
<dbReference type="Pfam" id="PF00657">
    <property type="entry name" value="Lipase_GDSL"/>
    <property type="match status" value="1"/>
</dbReference>
<dbReference type="InterPro" id="IPR036514">
    <property type="entry name" value="SGNH_hydro_sf"/>
</dbReference>
<dbReference type="EMBL" id="JACJTE010000019">
    <property type="protein sequence ID" value="MBD2562545.1"/>
    <property type="molecule type" value="Genomic_DNA"/>
</dbReference>
<dbReference type="PROSITE" id="PS01098">
    <property type="entry name" value="LIPASE_GDSL_SER"/>
    <property type="match status" value="1"/>
</dbReference>
<dbReference type="CDD" id="cd01846">
    <property type="entry name" value="fatty_acyltransferase_like"/>
    <property type="match status" value="1"/>
</dbReference>
<name>A0ABR8EXW1_NOSLI</name>
<proteinExistence type="predicted"/>
<dbReference type="SUPFAM" id="SSF52266">
    <property type="entry name" value="SGNH hydrolase"/>
    <property type="match status" value="1"/>
</dbReference>
<keyword evidence="2" id="KW-0732">Signal</keyword>
<dbReference type="PANTHER" id="PTHR45648:SF22">
    <property type="entry name" value="GDSL LIPASE_ACYLHYDROLASE FAMILY PROTEIN (AFU_ORTHOLOGUE AFUA_4G14700)"/>
    <property type="match status" value="1"/>
</dbReference>
<feature type="signal peptide" evidence="2">
    <location>
        <begin position="1"/>
        <end position="23"/>
    </location>
</feature>
<sequence length="359" mass="37787">MKKQAVAAGFVLLSFMLPLKANAASFSKFYVFGDSLSDTGNVFAATGGLVAPTTAIPQDPPYFQGRFSNERVWVDYLGEQLGLKPSPYITLNPTIPNQGINFAVGGANSGQGNAIVPSATLPGVLEQVGLLTKPIFQANQKLDPNALYAVSGGANDYLFGQAINPAQTVQNLSDAVALLASSGAKNILVFNLPDLGKIPFAFATGQSSNLTGLTNDHNTRLAEELGKFSNNPDLNLISVDVFSLFNQVQANPGEFGLKDVATPCVVGNLQTITSVCSQPNDYLFFDSVHPTTGVHQLVADTALAAIEAKSVPEPAINLGILALGAFSALGVLKRQQKRSAFMTAGQVVDAQLFHTTVEN</sequence>